<dbReference type="OrthoDB" id="5547497at2759"/>
<dbReference type="GO" id="GO:0015297">
    <property type="term" value="F:antiporter activity"/>
    <property type="evidence" value="ECO:0000318"/>
    <property type="project" value="GO_Central"/>
</dbReference>
<dbReference type="OMA" id="CKEYELN"/>
<reference evidence="8" key="1">
    <citation type="submission" date="2006-10" db="EMBL/GenBank/DDBJ databases">
        <authorList>
            <person name="Amadeo P."/>
            <person name="Zhao Q."/>
            <person name="Wortman J."/>
            <person name="Fraser-Liggett C."/>
            <person name="Carlton J."/>
        </authorList>
    </citation>
    <scope>NUCLEOTIDE SEQUENCE</scope>
    <source>
        <strain evidence="8">G3</strain>
    </source>
</reference>
<feature type="transmembrane region" description="Helical" evidence="6">
    <location>
        <begin position="94"/>
        <end position="114"/>
    </location>
</feature>
<evidence type="ECO:0000256" key="1">
    <source>
        <dbReference type="ARBA" id="ARBA00004141"/>
    </source>
</evidence>
<dbReference type="GO" id="GO:0055085">
    <property type="term" value="P:transmembrane transport"/>
    <property type="evidence" value="ECO:0000318"/>
    <property type="project" value="GO_Central"/>
</dbReference>
<keyword evidence="9" id="KW-1185">Reference proteome</keyword>
<feature type="compositionally biased region" description="Acidic residues" evidence="5">
    <location>
        <begin position="323"/>
        <end position="334"/>
    </location>
</feature>
<feature type="transmembrane region" description="Helical" evidence="6">
    <location>
        <begin position="144"/>
        <end position="162"/>
    </location>
</feature>
<keyword evidence="3 6" id="KW-1133">Transmembrane helix</keyword>
<dbReference type="GO" id="GO:0005794">
    <property type="term" value="C:Golgi apparatus"/>
    <property type="evidence" value="ECO:0000318"/>
    <property type="project" value="GO_Central"/>
</dbReference>
<sequence>MGLGTPFLIVGSMATSTSLILLNKYVMQNYGFRWPISLSTFHFLCTWGVLELLCSLKFFERATSMPLKMRLTCAFESVAGIIFANFSLKLNSVGFYQLTKLLCIPAMVATNYFVYNKKTPFRTLCTLAVLLVGVGLFTVNEVSVNLPGTIVSMIYVFFNVVFQIQTNVISNTYHISGPSYQLANSLPMTIISFFCAIFYEVPGSNSILMHPFKPMELFWIFMTGMIAVWANVFGISIIGKASAVTFQVVGHAKTILIFVFGLIFLDSNVEETNEQRIKKIGGLVLGMIGTIAYSVFEMQDKAAAKRADEEKLANEKAIPLINTDEEFKEAEEEEEKKGKLNEENK</sequence>
<feature type="transmembrane region" description="Helical" evidence="6">
    <location>
        <begin position="121"/>
        <end position="138"/>
    </location>
</feature>
<reference evidence="8" key="2">
    <citation type="journal article" date="2007" name="Science">
        <title>Draft genome sequence of the sexually transmitted pathogen Trichomonas vaginalis.</title>
        <authorList>
            <person name="Carlton J.M."/>
            <person name="Hirt R.P."/>
            <person name="Silva J.C."/>
            <person name="Delcher A.L."/>
            <person name="Schatz M."/>
            <person name="Zhao Q."/>
            <person name="Wortman J.R."/>
            <person name="Bidwell S.L."/>
            <person name="Alsmark U.C.M."/>
            <person name="Besteiro S."/>
            <person name="Sicheritz-Ponten T."/>
            <person name="Noel C.J."/>
            <person name="Dacks J.B."/>
            <person name="Foster P.G."/>
            <person name="Simillion C."/>
            <person name="Van de Peer Y."/>
            <person name="Miranda-Saavedra D."/>
            <person name="Barton G.J."/>
            <person name="Westrop G.D."/>
            <person name="Mueller S."/>
            <person name="Dessi D."/>
            <person name="Fiori P.L."/>
            <person name="Ren Q."/>
            <person name="Paulsen I."/>
            <person name="Zhang H."/>
            <person name="Bastida-Corcuera F.D."/>
            <person name="Simoes-Barbosa A."/>
            <person name="Brown M.T."/>
            <person name="Hayes R.D."/>
            <person name="Mukherjee M."/>
            <person name="Okumura C.Y."/>
            <person name="Schneider R."/>
            <person name="Smith A.J."/>
            <person name="Vanacova S."/>
            <person name="Villalvazo M."/>
            <person name="Haas B.J."/>
            <person name="Pertea M."/>
            <person name="Feldblyum T.V."/>
            <person name="Utterback T.R."/>
            <person name="Shu C.L."/>
            <person name="Osoegawa K."/>
            <person name="de Jong P.J."/>
            <person name="Hrdy I."/>
            <person name="Horvathova L."/>
            <person name="Zubacova Z."/>
            <person name="Dolezal P."/>
            <person name="Malik S.B."/>
            <person name="Logsdon J.M. Jr."/>
            <person name="Henze K."/>
            <person name="Gupta A."/>
            <person name="Wang C.C."/>
            <person name="Dunne R.L."/>
            <person name="Upcroft J.A."/>
            <person name="Upcroft P."/>
            <person name="White O."/>
            <person name="Salzberg S.L."/>
            <person name="Tang P."/>
            <person name="Chiu C.-H."/>
            <person name="Lee Y.-S."/>
            <person name="Embley T.M."/>
            <person name="Coombs G.H."/>
            <person name="Mottram J.C."/>
            <person name="Tachezy J."/>
            <person name="Fraser-Liggett C.M."/>
            <person name="Johnson P.J."/>
        </authorList>
    </citation>
    <scope>NUCLEOTIDE SEQUENCE [LARGE SCALE GENOMIC DNA]</scope>
    <source>
        <strain evidence="8">G3</strain>
    </source>
</reference>
<accession>A2EQF2</accession>
<name>A2EQF2_TRIV3</name>
<evidence type="ECO:0000256" key="4">
    <source>
        <dbReference type="ARBA" id="ARBA00023136"/>
    </source>
</evidence>
<evidence type="ECO:0000256" key="5">
    <source>
        <dbReference type="SAM" id="MobiDB-lite"/>
    </source>
</evidence>
<feature type="transmembrane region" description="Helical" evidence="6">
    <location>
        <begin position="182"/>
        <end position="199"/>
    </location>
</feature>
<dbReference type="STRING" id="5722.A2EQF2"/>
<dbReference type="VEuPathDB" id="TrichDB:TVAGG3_0214570"/>
<dbReference type="AlphaFoldDB" id="A2EQF2"/>
<dbReference type="PANTHER" id="PTHR11132">
    <property type="entry name" value="SOLUTE CARRIER FAMILY 35"/>
    <property type="match status" value="1"/>
</dbReference>
<proteinExistence type="predicted"/>
<feature type="transmembrane region" description="Helical" evidence="6">
    <location>
        <begin position="277"/>
        <end position="296"/>
    </location>
</feature>
<dbReference type="Proteomes" id="UP000001542">
    <property type="component" value="Unassembled WGS sequence"/>
</dbReference>
<dbReference type="SMR" id="A2EQF2"/>
<feature type="transmembrane region" description="Helical" evidence="6">
    <location>
        <begin position="40"/>
        <end position="59"/>
    </location>
</feature>
<dbReference type="Pfam" id="PF03151">
    <property type="entry name" value="TPT"/>
    <property type="match status" value="1"/>
</dbReference>
<protein>
    <submittedName>
        <fullName evidence="8">Glucose-6-phosphate/phosphate-tranlocation protein, putative</fullName>
    </submittedName>
</protein>
<organism evidence="8 9">
    <name type="scientific">Trichomonas vaginalis (strain ATCC PRA-98 / G3)</name>
    <dbReference type="NCBI Taxonomy" id="412133"/>
    <lineage>
        <taxon>Eukaryota</taxon>
        <taxon>Metamonada</taxon>
        <taxon>Parabasalia</taxon>
        <taxon>Trichomonadida</taxon>
        <taxon>Trichomonadidae</taxon>
        <taxon>Trichomonas</taxon>
    </lineage>
</organism>
<dbReference type="EMBL" id="DS113457">
    <property type="protein sequence ID" value="EAY05094.1"/>
    <property type="molecule type" value="Genomic_DNA"/>
</dbReference>
<dbReference type="InterPro" id="IPR004853">
    <property type="entry name" value="Sugar_P_trans_dom"/>
</dbReference>
<evidence type="ECO:0000313" key="9">
    <source>
        <dbReference type="Proteomes" id="UP000001542"/>
    </source>
</evidence>
<feature type="region of interest" description="Disordered" evidence="5">
    <location>
        <begin position="323"/>
        <end position="345"/>
    </location>
</feature>
<dbReference type="InterPro" id="IPR050186">
    <property type="entry name" value="TPT_transporter"/>
</dbReference>
<evidence type="ECO:0000256" key="2">
    <source>
        <dbReference type="ARBA" id="ARBA00022692"/>
    </source>
</evidence>
<dbReference type="eggNOG" id="KOG1441">
    <property type="taxonomic scope" value="Eukaryota"/>
</dbReference>
<gene>
    <name evidence="8" type="ORF">TVAG_108280</name>
</gene>
<dbReference type="GO" id="GO:0016020">
    <property type="term" value="C:membrane"/>
    <property type="evidence" value="ECO:0007669"/>
    <property type="project" value="UniProtKB-SubCell"/>
</dbReference>
<dbReference type="InParanoid" id="A2EQF2"/>
<feature type="compositionally biased region" description="Basic and acidic residues" evidence="5">
    <location>
        <begin position="335"/>
        <end position="345"/>
    </location>
</feature>
<keyword evidence="4 6" id="KW-0472">Membrane</keyword>
<dbReference type="RefSeq" id="XP_001317317.1">
    <property type="nucleotide sequence ID" value="XM_001317282.1"/>
</dbReference>
<dbReference type="KEGG" id="tva:4762960"/>
<keyword evidence="2 6" id="KW-0812">Transmembrane</keyword>
<evidence type="ECO:0000256" key="3">
    <source>
        <dbReference type="ARBA" id="ARBA00022989"/>
    </source>
</evidence>
<feature type="transmembrane region" description="Helical" evidence="6">
    <location>
        <begin position="246"/>
        <end position="265"/>
    </location>
</feature>
<feature type="domain" description="Sugar phosphate transporter" evidence="7">
    <location>
        <begin position="16"/>
        <end position="294"/>
    </location>
</feature>
<evidence type="ECO:0000259" key="7">
    <source>
        <dbReference type="Pfam" id="PF03151"/>
    </source>
</evidence>
<feature type="transmembrane region" description="Helical" evidence="6">
    <location>
        <begin position="219"/>
        <end position="239"/>
    </location>
</feature>
<comment type="subcellular location">
    <subcellularLocation>
        <location evidence="1">Membrane</location>
        <topology evidence="1">Multi-pass membrane protein</topology>
    </subcellularLocation>
</comment>
<dbReference type="GO" id="GO:0005338">
    <property type="term" value="F:nucleotide-sugar transmembrane transporter activity"/>
    <property type="evidence" value="ECO:0000318"/>
    <property type="project" value="GO_Central"/>
</dbReference>
<dbReference type="VEuPathDB" id="TrichDB:TVAG_108280"/>
<evidence type="ECO:0000313" key="8">
    <source>
        <dbReference type="EMBL" id="EAY05094.1"/>
    </source>
</evidence>
<evidence type="ECO:0000256" key="6">
    <source>
        <dbReference type="SAM" id="Phobius"/>
    </source>
</evidence>